<comment type="cofactor">
    <cofactor evidence="1">
        <name>Co(2+)</name>
        <dbReference type="ChEBI" id="CHEBI:48828"/>
    </cofactor>
</comment>
<evidence type="ECO:0000313" key="16">
    <source>
        <dbReference type="EMBL" id="SBT64516.1"/>
    </source>
</evidence>
<dbReference type="PANTHER" id="PTHR43808">
    <property type="entry name" value="ACETYLORNITHINE DEACETYLASE"/>
    <property type="match status" value="1"/>
</dbReference>
<evidence type="ECO:0000256" key="2">
    <source>
        <dbReference type="ARBA" id="ARBA00001947"/>
    </source>
</evidence>
<comment type="catalytic activity">
    <reaction evidence="13">
        <text>N-succinyl-(2S,6S)-2,6-diaminopimelate + H2O = (2S,6S)-2,6-diaminopimelate + succinate</text>
        <dbReference type="Rhea" id="RHEA:22608"/>
        <dbReference type="ChEBI" id="CHEBI:15377"/>
        <dbReference type="ChEBI" id="CHEBI:30031"/>
        <dbReference type="ChEBI" id="CHEBI:57609"/>
        <dbReference type="ChEBI" id="CHEBI:58087"/>
        <dbReference type="EC" id="3.5.1.18"/>
    </reaction>
</comment>
<keyword evidence="6" id="KW-0028">Amino-acid biosynthesis</keyword>
<protein>
    <recommendedName>
        <fullName evidence="5 14">Succinyl-diaminopimelate desuccinylase</fullName>
        <ecNumber evidence="5 14">3.5.1.18</ecNumber>
    </recommendedName>
</protein>
<keyword evidence="8" id="KW-0378">Hydrolase</keyword>
<dbReference type="Pfam" id="PF01546">
    <property type="entry name" value="Peptidase_M20"/>
    <property type="match status" value="1"/>
</dbReference>
<dbReference type="AlphaFoldDB" id="A0A1A9B616"/>
<evidence type="ECO:0000256" key="14">
    <source>
        <dbReference type="NCBIfam" id="TIGR01900"/>
    </source>
</evidence>
<keyword evidence="10" id="KW-0220">Diaminopimelate biosynthesis</keyword>
<evidence type="ECO:0000256" key="12">
    <source>
        <dbReference type="ARBA" id="ARBA00023285"/>
    </source>
</evidence>
<dbReference type="Gene3D" id="3.40.630.10">
    <property type="entry name" value="Zn peptidases"/>
    <property type="match status" value="1"/>
</dbReference>
<comment type="pathway">
    <text evidence="3">Amino-acid biosynthesis; L-lysine biosynthesis via DAP pathway; LL-2,6-diaminopimelate from (S)-tetrahydrodipicolinate (succinylase route): step 3/3.</text>
</comment>
<dbReference type="InterPro" id="IPR050072">
    <property type="entry name" value="Peptidase_M20A"/>
</dbReference>
<evidence type="ECO:0000256" key="6">
    <source>
        <dbReference type="ARBA" id="ARBA00022605"/>
    </source>
</evidence>
<sequence length="360" mass="38892">MRDMQNPLTPEVLADPVALTRALVDIESVSLNEKAIADCVEEVLRGVPHLTTYRHSNTVMARTDLGRAQRVVLAGHLDTVPLNGNFPSTMRGDLMYGCGTSDMKSGVAFALHLAVTLPDPRYDVTYFFYEAEEIESRYNGLTLVGQTHPEWLQADFAVLLEPTYGIVEAGCQGTMRAIVTTHGERAHAARSWHGVNAIHGAGEVLRRLTAYEGRRVTIEGCDYREGLNAVRITGGVAGNVIPDHCEIEINYRYAPDRDPAAAEAHLREVFVGFDLAVTDAATGAAPGLESPAAQEFLAAVGAAPIGKLGWTDVARFAAMGIPALNFGPGDPNLAHHKDEHVELTKIRDGAATLHRWLAPA</sequence>
<dbReference type="GO" id="GO:0009014">
    <property type="term" value="F:succinyl-diaminopimelate desuccinylase activity"/>
    <property type="evidence" value="ECO:0007669"/>
    <property type="project" value="UniProtKB-UniRule"/>
</dbReference>
<dbReference type="InterPro" id="IPR010174">
    <property type="entry name" value="Succinyl-DAP_deSuclase_DapE"/>
</dbReference>
<keyword evidence="9" id="KW-0862">Zinc</keyword>
<evidence type="ECO:0000256" key="7">
    <source>
        <dbReference type="ARBA" id="ARBA00022723"/>
    </source>
</evidence>
<dbReference type="GO" id="GO:0009089">
    <property type="term" value="P:lysine biosynthetic process via diaminopimelate"/>
    <property type="evidence" value="ECO:0007669"/>
    <property type="project" value="UniProtKB-UniRule"/>
</dbReference>
<dbReference type="EMBL" id="FLRH01000003">
    <property type="protein sequence ID" value="SBT64516.1"/>
    <property type="molecule type" value="Genomic_DNA"/>
</dbReference>
<dbReference type="Proteomes" id="UP000199558">
    <property type="component" value="Unassembled WGS sequence"/>
</dbReference>
<keyword evidence="11" id="KW-0457">Lysine biosynthesis</keyword>
<dbReference type="EC" id="3.5.1.18" evidence="5 14"/>
<dbReference type="InterPro" id="IPR011650">
    <property type="entry name" value="Peptidase_M20_dimer"/>
</dbReference>
<dbReference type="GO" id="GO:0006526">
    <property type="term" value="P:L-arginine biosynthetic process"/>
    <property type="evidence" value="ECO:0007669"/>
    <property type="project" value="TreeGrafter"/>
</dbReference>
<dbReference type="Gene3D" id="3.30.70.360">
    <property type="match status" value="1"/>
</dbReference>
<gene>
    <name evidence="16" type="ORF">GA0070622_1492</name>
</gene>
<dbReference type="GO" id="GO:0008777">
    <property type="term" value="F:acetylornithine deacetylase activity"/>
    <property type="evidence" value="ECO:0007669"/>
    <property type="project" value="TreeGrafter"/>
</dbReference>
<evidence type="ECO:0000256" key="9">
    <source>
        <dbReference type="ARBA" id="ARBA00022833"/>
    </source>
</evidence>
<dbReference type="Pfam" id="PF07687">
    <property type="entry name" value="M20_dimer"/>
    <property type="match status" value="1"/>
</dbReference>
<dbReference type="NCBIfam" id="TIGR01900">
    <property type="entry name" value="dapE-gram_pos"/>
    <property type="match status" value="1"/>
</dbReference>
<evidence type="ECO:0000256" key="13">
    <source>
        <dbReference type="ARBA" id="ARBA00051301"/>
    </source>
</evidence>
<dbReference type="GO" id="GO:0019877">
    <property type="term" value="P:diaminopimelate biosynthetic process"/>
    <property type="evidence" value="ECO:0007669"/>
    <property type="project" value="UniProtKB-KW"/>
</dbReference>
<dbReference type="SUPFAM" id="SSF53187">
    <property type="entry name" value="Zn-dependent exopeptidases"/>
    <property type="match status" value="1"/>
</dbReference>
<evidence type="ECO:0000256" key="4">
    <source>
        <dbReference type="ARBA" id="ARBA00011738"/>
    </source>
</evidence>
<name>A0A1A9B616_9ACTN</name>
<evidence type="ECO:0000256" key="10">
    <source>
        <dbReference type="ARBA" id="ARBA00022915"/>
    </source>
</evidence>
<comment type="subunit">
    <text evidence="4">Homodimer.</text>
</comment>
<evidence type="ECO:0000313" key="17">
    <source>
        <dbReference type="Proteomes" id="UP000199558"/>
    </source>
</evidence>
<evidence type="ECO:0000256" key="8">
    <source>
        <dbReference type="ARBA" id="ARBA00022801"/>
    </source>
</evidence>
<dbReference type="FunFam" id="3.30.70.360:FF:000011">
    <property type="entry name" value="Succinyl-diaminopimelate desuccinylase"/>
    <property type="match status" value="1"/>
</dbReference>
<proteinExistence type="predicted"/>
<organism evidence="16 17">
    <name type="scientific">Micromonospora sediminicola</name>
    <dbReference type="NCBI Taxonomy" id="946078"/>
    <lineage>
        <taxon>Bacteria</taxon>
        <taxon>Bacillati</taxon>
        <taxon>Actinomycetota</taxon>
        <taxon>Actinomycetes</taxon>
        <taxon>Micromonosporales</taxon>
        <taxon>Micromonosporaceae</taxon>
        <taxon>Micromonospora</taxon>
    </lineage>
</organism>
<dbReference type="InterPro" id="IPR002933">
    <property type="entry name" value="Peptidase_M20"/>
</dbReference>
<dbReference type="InterPro" id="IPR036264">
    <property type="entry name" value="Bact_exopeptidase_dim_dom"/>
</dbReference>
<dbReference type="PANTHER" id="PTHR43808:SF31">
    <property type="entry name" value="N-ACETYL-L-CITRULLINE DEACETYLASE"/>
    <property type="match status" value="1"/>
</dbReference>
<evidence type="ECO:0000256" key="5">
    <source>
        <dbReference type="ARBA" id="ARBA00011921"/>
    </source>
</evidence>
<evidence type="ECO:0000259" key="15">
    <source>
        <dbReference type="Pfam" id="PF07687"/>
    </source>
</evidence>
<feature type="domain" description="Peptidase M20 dimerisation" evidence="15">
    <location>
        <begin position="173"/>
        <end position="269"/>
    </location>
</feature>
<accession>A0A1A9B616</accession>
<dbReference type="SUPFAM" id="SSF55031">
    <property type="entry name" value="Bacterial exopeptidase dimerisation domain"/>
    <property type="match status" value="1"/>
</dbReference>
<evidence type="ECO:0000256" key="1">
    <source>
        <dbReference type="ARBA" id="ARBA00001941"/>
    </source>
</evidence>
<reference evidence="17" key="1">
    <citation type="submission" date="2016-06" db="EMBL/GenBank/DDBJ databases">
        <authorList>
            <person name="Varghese N."/>
            <person name="Submissions Spin"/>
        </authorList>
    </citation>
    <scope>NUCLEOTIDE SEQUENCE [LARGE SCALE GENOMIC DNA]</scope>
    <source>
        <strain evidence="17">DSM 45794</strain>
    </source>
</reference>
<evidence type="ECO:0000256" key="3">
    <source>
        <dbReference type="ARBA" id="ARBA00005130"/>
    </source>
</evidence>
<evidence type="ECO:0000256" key="11">
    <source>
        <dbReference type="ARBA" id="ARBA00023154"/>
    </source>
</evidence>
<dbReference type="STRING" id="946078.GA0070622_1492"/>
<keyword evidence="12" id="KW-0170">Cobalt</keyword>
<comment type="cofactor">
    <cofactor evidence="2">
        <name>Zn(2+)</name>
        <dbReference type="ChEBI" id="CHEBI:29105"/>
    </cofactor>
</comment>
<keyword evidence="7" id="KW-0479">Metal-binding</keyword>
<dbReference type="GO" id="GO:0046872">
    <property type="term" value="F:metal ion binding"/>
    <property type="evidence" value="ECO:0007669"/>
    <property type="project" value="UniProtKB-KW"/>
</dbReference>
<keyword evidence="17" id="KW-1185">Reference proteome</keyword>